<dbReference type="Pfam" id="PF07715">
    <property type="entry name" value="Plug"/>
    <property type="match status" value="1"/>
</dbReference>
<feature type="domain" description="TonB-dependent receptor-like beta-barrel" evidence="11">
    <location>
        <begin position="260"/>
        <end position="662"/>
    </location>
</feature>
<dbReference type="STRING" id="1333998.M2A_0396"/>
<evidence type="ECO:0000256" key="6">
    <source>
        <dbReference type="ARBA" id="ARBA00023136"/>
    </source>
</evidence>
<comment type="subcellular location">
    <subcellularLocation>
        <location evidence="1 8">Cell outer membrane</location>
        <topology evidence="1 8">Multi-pass membrane protein</topology>
    </subcellularLocation>
</comment>
<keyword evidence="13" id="KW-0675">Receptor</keyword>
<dbReference type="AlphaFoldDB" id="A0A081B779"/>
<dbReference type="GO" id="GO:0044718">
    <property type="term" value="P:siderophore transmembrane transport"/>
    <property type="evidence" value="ECO:0007669"/>
    <property type="project" value="TreeGrafter"/>
</dbReference>
<evidence type="ECO:0000256" key="7">
    <source>
        <dbReference type="ARBA" id="ARBA00023237"/>
    </source>
</evidence>
<keyword evidence="2 8" id="KW-0813">Transport</keyword>
<evidence type="ECO:0000313" key="13">
    <source>
        <dbReference type="EMBL" id="GAK43897.1"/>
    </source>
</evidence>
<dbReference type="Pfam" id="PF00593">
    <property type="entry name" value="TonB_dep_Rec_b-barrel"/>
    <property type="match status" value="1"/>
</dbReference>
<keyword evidence="4 8" id="KW-0812">Transmembrane</keyword>
<gene>
    <name evidence="13" type="ORF">M2A_0396</name>
</gene>
<evidence type="ECO:0000313" key="14">
    <source>
        <dbReference type="Proteomes" id="UP000028702"/>
    </source>
</evidence>
<dbReference type="Proteomes" id="UP000028702">
    <property type="component" value="Unassembled WGS sequence"/>
</dbReference>
<keyword evidence="14" id="KW-1185">Reference proteome</keyword>
<comment type="similarity">
    <text evidence="8 9">Belongs to the TonB-dependent receptor family.</text>
</comment>
<feature type="chain" id="PRO_5001754907" evidence="10">
    <location>
        <begin position="40"/>
        <end position="697"/>
    </location>
</feature>
<dbReference type="InterPro" id="IPR036942">
    <property type="entry name" value="Beta-barrel_TonB_sf"/>
</dbReference>
<evidence type="ECO:0000256" key="8">
    <source>
        <dbReference type="PROSITE-ProRule" id="PRU01360"/>
    </source>
</evidence>
<evidence type="ECO:0000259" key="11">
    <source>
        <dbReference type="Pfam" id="PF00593"/>
    </source>
</evidence>
<dbReference type="PROSITE" id="PS52016">
    <property type="entry name" value="TONB_DEPENDENT_REC_3"/>
    <property type="match status" value="1"/>
</dbReference>
<keyword evidence="3 8" id="KW-1134">Transmembrane beta strand</keyword>
<protein>
    <submittedName>
        <fullName evidence="13">TonB-dependent receptor</fullName>
    </submittedName>
</protein>
<evidence type="ECO:0000256" key="10">
    <source>
        <dbReference type="SAM" id="SignalP"/>
    </source>
</evidence>
<evidence type="ECO:0000256" key="5">
    <source>
        <dbReference type="ARBA" id="ARBA00023077"/>
    </source>
</evidence>
<dbReference type="GO" id="GO:0009279">
    <property type="term" value="C:cell outer membrane"/>
    <property type="evidence" value="ECO:0007669"/>
    <property type="project" value="UniProtKB-SubCell"/>
</dbReference>
<dbReference type="InterPro" id="IPR000531">
    <property type="entry name" value="Beta-barrel_TonB"/>
</dbReference>
<dbReference type="Gene3D" id="2.40.170.20">
    <property type="entry name" value="TonB-dependent receptor, beta-barrel domain"/>
    <property type="match status" value="1"/>
</dbReference>
<feature type="signal peptide" evidence="10">
    <location>
        <begin position="1"/>
        <end position="39"/>
    </location>
</feature>
<proteinExistence type="inferred from homology"/>
<sequence length="697" mass="75641">MQMVKHMNKSKAALVATRAGLWAAPAALALTLAALPAFAEQENAGEIVVTATRAATPVSELTRSVTVVDEETVEREAKINRNLGDILSNTTPGFATSSEALSNFGQTLRGRDFLTLIDGVPQSTPLRGASRDLNTIDPDAIERIEIVRGGTAAYGFGATGGLVNIITKRPEDGALKAKSEVGIRFSTDHPSDSMQYQTTHSLSGREGEIDFLAAGTFVSRNSIFDGDGDRIPPDSLGVQGGFADTDEWNFLGKLDFEPDANQRFELSANYFEFLQDTEYTFGLGNPAAGIKTPAVKGSPNVEEPGTENLMINGEYTHSAVLGSELAAQVYYGDITSRFGKFPGFAQTEVQSEKWGGRLTMQTPFEVAGTDMKLLWGADYLRDETVQAGIDGPTIVPVMEQNAIAGFAELEIPVGEWGLVRGGVRYEDITVDIDSVTNRPGRFVQGGEISLQEALFNLNGVVYLSERSELYGGFSQGFSVADLGRVIRDSTTINNASEVASEAQLVDNYELGLRTANDWADGSVAVFFSESEKGTTYSTTNLNLVKAPEEIWGIEAALNVTPAPRWKLGGTATWMDGHVDLDSNGSYEEDLDNTRIPPLKLTAYVDYEVTEWWNARLQALHSGHREPFTTGAYRGDSDVYTLVDLYSSFDVGPGRLELGVDNLFNEDYFPVVNAAFNVAYAYNKGPGRMASLTYSIEW</sequence>
<dbReference type="SUPFAM" id="SSF56935">
    <property type="entry name" value="Porins"/>
    <property type="match status" value="1"/>
</dbReference>
<evidence type="ECO:0000259" key="12">
    <source>
        <dbReference type="Pfam" id="PF07715"/>
    </source>
</evidence>
<organism evidence="13 14">
    <name type="scientific">Tepidicaulis marinus</name>
    <dbReference type="NCBI Taxonomy" id="1333998"/>
    <lineage>
        <taxon>Bacteria</taxon>
        <taxon>Pseudomonadati</taxon>
        <taxon>Pseudomonadota</taxon>
        <taxon>Alphaproteobacteria</taxon>
        <taxon>Hyphomicrobiales</taxon>
        <taxon>Parvibaculaceae</taxon>
        <taxon>Tepidicaulis</taxon>
    </lineage>
</organism>
<keyword evidence="10" id="KW-0732">Signal</keyword>
<keyword evidence="6 8" id="KW-0472">Membrane</keyword>
<evidence type="ECO:0000256" key="9">
    <source>
        <dbReference type="RuleBase" id="RU003357"/>
    </source>
</evidence>
<dbReference type="PANTHER" id="PTHR30069:SF42">
    <property type="entry name" value="FERRIC AEROBACTIN RECEPTOR"/>
    <property type="match status" value="1"/>
</dbReference>
<evidence type="ECO:0000256" key="2">
    <source>
        <dbReference type="ARBA" id="ARBA00022448"/>
    </source>
</evidence>
<evidence type="ECO:0000256" key="4">
    <source>
        <dbReference type="ARBA" id="ARBA00022692"/>
    </source>
</evidence>
<evidence type="ECO:0000256" key="1">
    <source>
        <dbReference type="ARBA" id="ARBA00004571"/>
    </source>
</evidence>
<dbReference type="EMBL" id="BBIO01000001">
    <property type="protein sequence ID" value="GAK43897.1"/>
    <property type="molecule type" value="Genomic_DNA"/>
</dbReference>
<dbReference type="eggNOG" id="COG1629">
    <property type="taxonomic scope" value="Bacteria"/>
</dbReference>
<reference evidence="13 14" key="1">
    <citation type="submission" date="2014-07" db="EMBL/GenBank/DDBJ databases">
        <title>Tepidicaulis marinum gen. nov., sp. nov., a novel marine bacterium denitrifying nitrate to nitrous oxide strictly under microaerobic conditions.</title>
        <authorList>
            <person name="Takeuchi M."/>
            <person name="Yamagishi T."/>
            <person name="Kamagata Y."/>
            <person name="Oshima K."/>
            <person name="Hattori M."/>
            <person name="Katayama T."/>
            <person name="Hanada S."/>
            <person name="Tamaki H."/>
            <person name="Marumo K."/>
            <person name="Maeda H."/>
            <person name="Nedachi M."/>
            <person name="Iwasaki W."/>
            <person name="Suwa Y."/>
            <person name="Sakata S."/>
        </authorList>
    </citation>
    <scope>NUCLEOTIDE SEQUENCE [LARGE SCALE GENOMIC DNA]</scope>
    <source>
        <strain evidence="13 14">MA2</strain>
    </source>
</reference>
<dbReference type="GO" id="GO:0015344">
    <property type="term" value="F:siderophore uptake transmembrane transporter activity"/>
    <property type="evidence" value="ECO:0007669"/>
    <property type="project" value="TreeGrafter"/>
</dbReference>
<name>A0A081B779_9HYPH</name>
<dbReference type="PANTHER" id="PTHR30069">
    <property type="entry name" value="TONB-DEPENDENT OUTER MEMBRANE RECEPTOR"/>
    <property type="match status" value="1"/>
</dbReference>
<keyword evidence="7 8" id="KW-0998">Cell outer membrane</keyword>
<comment type="caution">
    <text evidence="13">The sequence shown here is derived from an EMBL/GenBank/DDBJ whole genome shotgun (WGS) entry which is preliminary data.</text>
</comment>
<dbReference type="InterPro" id="IPR037066">
    <property type="entry name" value="Plug_dom_sf"/>
</dbReference>
<dbReference type="InterPro" id="IPR012910">
    <property type="entry name" value="Plug_dom"/>
</dbReference>
<evidence type="ECO:0000256" key="3">
    <source>
        <dbReference type="ARBA" id="ARBA00022452"/>
    </source>
</evidence>
<dbReference type="Gene3D" id="2.170.130.10">
    <property type="entry name" value="TonB-dependent receptor, plug domain"/>
    <property type="match status" value="1"/>
</dbReference>
<dbReference type="CDD" id="cd01347">
    <property type="entry name" value="ligand_gated_channel"/>
    <property type="match status" value="1"/>
</dbReference>
<keyword evidence="5 9" id="KW-0798">TonB box</keyword>
<accession>A0A081B779</accession>
<dbReference type="InterPro" id="IPR039426">
    <property type="entry name" value="TonB-dep_rcpt-like"/>
</dbReference>
<feature type="domain" description="TonB-dependent receptor plug" evidence="12">
    <location>
        <begin position="58"/>
        <end position="161"/>
    </location>
</feature>